<organism evidence="1 2">
    <name type="scientific">Habropoda laboriosa</name>
    <dbReference type="NCBI Taxonomy" id="597456"/>
    <lineage>
        <taxon>Eukaryota</taxon>
        <taxon>Metazoa</taxon>
        <taxon>Ecdysozoa</taxon>
        <taxon>Arthropoda</taxon>
        <taxon>Hexapoda</taxon>
        <taxon>Insecta</taxon>
        <taxon>Pterygota</taxon>
        <taxon>Neoptera</taxon>
        <taxon>Endopterygota</taxon>
        <taxon>Hymenoptera</taxon>
        <taxon>Apocrita</taxon>
        <taxon>Aculeata</taxon>
        <taxon>Apoidea</taxon>
        <taxon>Anthophila</taxon>
        <taxon>Apidae</taxon>
        <taxon>Habropoda</taxon>
    </lineage>
</organism>
<evidence type="ECO:0000313" key="2">
    <source>
        <dbReference type="Proteomes" id="UP000053825"/>
    </source>
</evidence>
<accession>A0A0L7R5X4</accession>
<protein>
    <submittedName>
        <fullName evidence="1">Uncharacterized protein</fullName>
    </submittedName>
</protein>
<gene>
    <name evidence="1" type="ORF">WH47_07288</name>
</gene>
<dbReference type="Proteomes" id="UP000053825">
    <property type="component" value="Unassembled WGS sequence"/>
</dbReference>
<name>A0A0L7R5X4_9HYME</name>
<evidence type="ECO:0000313" key="1">
    <source>
        <dbReference type="EMBL" id="KOC66219.1"/>
    </source>
</evidence>
<keyword evidence="2" id="KW-1185">Reference proteome</keyword>
<sequence>MFEGYQRSQSNSMILEQDQVPRLLRVPGQFRVSKILRVSGQYGFKTMKARRTVLSFERYQWSQNNSKSIEGSGATYRFLEYQSSMGNSEVPRAQLTNSKSIKNPRTTHSADDIVSTKDYVDDIVLKKDYVDDIVLTKDYVGDIVLTEDYTVGDIVLTEDYVGDIVSTKDYVDDIVLKKDYVDDIVLAKDYVDDIEFKKDYVDDIASTKDYRRYSVAKDYVDDIASTKDYRRYSVAKDYVDDIALKNDYFDDIASTKTSSTISSSPLAFTIHKHSTILTLKDNNLQDDCTSMDITIIRNDITLLALNVGDDDRFRRLEKRNRPRYIQSVYVCT</sequence>
<dbReference type="AlphaFoldDB" id="A0A0L7R5X4"/>
<reference evidence="1 2" key="1">
    <citation type="submission" date="2015-07" db="EMBL/GenBank/DDBJ databases">
        <title>The genome of Habropoda laboriosa.</title>
        <authorList>
            <person name="Pan H."/>
            <person name="Kapheim K."/>
        </authorList>
    </citation>
    <scope>NUCLEOTIDE SEQUENCE [LARGE SCALE GENOMIC DNA]</scope>
    <source>
        <strain evidence="1">0110345459</strain>
    </source>
</reference>
<proteinExistence type="predicted"/>
<dbReference type="EMBL" id="KQ414648">
    <property type="protein sequence ID" value="KOC66219.1"/>
    <property type="molecule type" value="Genomic_DNA"/>
</dbReference>